<dbReference type="Proteomes" id="UP000095287">
    <property type="component" value="Unplaced"/>
</dbReference>
<sequence length="158" mass="17040">MIWIILQIYGFRNKPFLLRVLSSPFSRTGTHGNVAKAYLALVEELWVTGLAGLDLDGHLLAIRNVNTQVDVAEGAAADLADEPVLHAADELLRGRIHHAARHLLLALARSLRVGASAELCNSSLGSGPKARDATRLIKSIPQTERNAAAAGSEPRRRP</sequence>
<dbReference type="WBParaSite" id="L893_g23504.t1">
    <property type="protein sequence ID" value="L893_g23504.t1"/>
    <property type="gene ID" value="L893_g23504"/>
</dbReference>
<dbReference type="AlphaFoldDB" id="A0A1I7Z6U4"/>
<evidence type="ECO:0000256" key="1">
    <source>
        <dbReference type="SAM" id="MobiDB-lite"/>
    </source>
</evidence>
<name>A0A1I7Z6U4_9BILA</name>
<evidence type="ECO:0000313" key="3">
    <source>
        <dbReference type="WBParaSite" id="L893_g23504.t1"/>
    </source>
</evidence>
<evidence type="ECO:0000313" key="2">
    <source>
        <dbReference type="Proteomes" id="UP000095287"/>
    </source>
</evidence>
<accession>A0A1I7Z6U4</accession>
<organism evidence="2 3">
    <name type="scientific">Steinernema glaseri</name>
    <dbReference type="NCBI Taxonomy" id="37863"/>
    <lineage>
        <taxon>Eukaryota</taxon>
        <taxon>Metazoa</taxon>
        <taxon>Ecdysozoa</taxon>
        <taxon>Nematoda</taxon>
        <taxon>Chromadorea</taxon>
        <taxon>Rhabditida</taxon>
        <taxon>Tylenchina</taxon>
        <taxon>Panagrolaimomorpha</taxon>
        <taxon>Strongyloidoidea</taxon>
        <taxon>Steinernematidae</taxon>
        <taxon>Steinernema</taxon>
    </lineage>
</organism>
<keyword evidence="2" id="KW-1185">Reference proteome</keyword>
<proteinExistence type="predicted"/>
<protein>
    <submittedName>
        <fullName evidence="3">Transposase</fullName>
    </submittedName>
</protein>
<reference evidence="3" key="1">
    <citation type="submission" date="2016-11" db="UniProtKB">
        <authorList>
            <consortium name="WormBaseParasite"/>
        </authorList>
    </citation>
    <scope>IDENTIFICATION</scope>
</reference>
<feature type="region of interest" description="Disordered" evidence="1">
    <location>
        <begin position="124"/>
        <end position="158"/>
    </location>
</feature>